<keyword evidence="2 4" id="KW-0863">Zinc-finger</keyword>
<feature type="domain" description="RING-type" evidence="5">
    <location>
        <begin position="39"/>
        <end position="82"/>
    </location>
</feature>
<dbReference type="Gene3D" id="3.30.40.10">
    <property type="entry name" value="Zinc/RING finger domain, C3HC4 (zinc finger)"/>
    <property type="match status" value="1"/>
</dbReference>
<dbReference type="InterPro" id="IPR001841">
    <property type="entry name" value="Znf_RING"/>
</dbReference>
<dbReference type="AlphaFoldDB" id="A0A833VVC5"/>
<proteinExistence type="predicted"/>
<dbReference type="PANTHER" id="PTHR47361:SF4">
    <property type="entry name" value="RING_U-BOX SUPERFAMILY PROTEIN"/>
    <property type="match status" value="1"/>
</dbReference>
<name>A0A833VVC5_9POAL</name>
<accession>A0A833VVC5</accession>
<dbReference type="SUPFAM" id="SSF57850">
    <property type="entry name" value="RING/U-box"/>
    <property type="match status" value="1"/>
</dbReference>
<dbReference type="PANTHER" id="PTHR47361">
    <property type="entry name" value="RING/U-BOX SUPERFAMILY PROTEIN"/>
    <property type="match status" value="1"/>
</dbReference>
<dbReference type="InterPro" id="IPR013083">
    <property type="entry name" value="Znf_RING/FYVE/PHD"/>
</dbReference>
<gene>
    <name evidence="6" type="ORF">FCM35_KLT19439</name>
</gene>
<dbReference type="EMBL" id="SWLB01000007">
    <property type="protein sequence ID" value="KAF3336853.1"/>
    <property type="molecule type" value="Genomic_DNA"/>
</dbReference>
<dbReference type="PROSITE" id="PS50089">
    <property type="entry name" value="ZF_RING_2"/>
    <property type="match status" value="1"/>
</dbReference>
<dbReference type="Pfam" id="PF13639">
    <property type="entry name" value="zf-RING_2"/>
    <property type="match status" value="1"/>
</dbReference>
<evidence type="ECO:0000313" key="6">
    <source>
        <dbReference type="EMBL" id="KAF3336853.1"/>
    </source>
</evidence>
<dbReference type="Proteomes" id="UP000623129">
    <property type="component" value="Unassembled WGS sequence"/>
</dbReference>
<evidence type="ECO:0000259" key="5">
    <source>
        <dbReference type="PROSITE" id="PS50089"/>
    </source>
</evidence>
<dbReference type="PROSITE" id="PS00518">
    <property type="entry name" value="ZF_RING_1"/>
    <property type="match status" value="1"/>
</dbReference>
<keyword evidence="1" id="KW-0479">Metal-binding</keyword>
<organism evidence="6 7">
    <name type="scientific">Carex littledalei</name>
    <dbReference type="NCBI Taxonomy" id="544730"/>
    <lineage>
        <taxon>Eukaryota</taxon>
        <taxon>Viridiplantae</taxon>
        <taxon>Streptophyta</taxon>
        <taxon>Embryophyta</taxon>
        <taxon>Tracheophyta</taxon>
        <taxon>Spermatophyta</taxon>
        <taxon>Magnoliopsida</taxon>
        <taxon>Liliopsida</taxon>
        <taxon>Poales</taxon>
        <taxon>Cyperaceae</taxon>
        <taxon>Cyperoideae</taxon>
        <taxon>Cariceae</taxon>
        <taxon>Carex</taxon>
        <taxon>Carex subgen. Euthyceras</taxon>
    </lineage>
</organism>
<sequence>MATETVDQAQLDCLATESGRDLKEIACGGESGSADFGFCAICLEKIVLQETALVKGCEHAYCVTCILRWASYKDNPLCPQCKHPFESLSVHRSLDGCIHDYMFEESVCLLLRAVWFIPLMIEPHEEVHDETDDIYPYYYAEELEEDEEDLESYYMRGNEHRHRHRHRRRIPSHEEDEEDLGM</sequence>
<reference evidence="6" key="1">
    <citation type="submission" date="2020-01" db="EMBL/GenBank/DDBJ databases">
        <title>Genome sequence of Kobresia littledalei, the first chromosome-level genome in the family Cyperaceae.</title>
        <authorList>
            <person name="Qu G."/>
        </authorList>
    </citation>
    <scope>NUCLEOTIDE SEQUENCE</scope>
    <source>
        <strain evidence="6">C.B.Clarke</strain>
        <tissue evidence="6">Leaf</tissue>
    </source>
</reference>
<comment type="caution">
    <text evidence="6">The sequence shown here is derived from an EMBL/GenBank/DDBJ whole genome shotgun (WGS) entry which is preliminary data.</text>
</comment>
<protein>
    <submittedName>
        <fullName evidence="6">E3 ubiquitin-protein ligase ICP0</fullName>
    </submittedName>
</protein>
<dbReference type="InterPro" id="IPR017907">
    <property type="entry name" value="Znf_RING_CS"/>
</dbReference>
<evidence type="ECO:0000313" key="7">
    <source>
        <dbReference type="Proteomes" id="UP000623129"/>
    </source>
</evidence>
<keyword evidence="3" id="KW-0862">Zinc</keyword>
<evidence type="ECO:0000256" key="3">
    <source>
        <dbReference type="ARBA" id="ARBA00022833"/>
    </source>
</evidence>
<evidence type="ECO:0000256" key="2">
    <source>
        <dbReference type="ARBA" id="ARBA00022771"/>
    </source>
</evidence>
<dbReference type="SMART" id="SM00184">
    <property type="entry name" value="RING"/>
    <property type="match status" value="1"/>
</dbReference>
<evidence type="ECO:0000256" key="4">
    <source>
        <dbReference type="PROSITE-ProRule" id="PRU00175"/>
    </source>
</evidence>
<evidence type="ECO:0000256" key="1">
    <source>
        <dbReference type="ARBA" id="ARBA00022723"/>
    </source>
</evidence>
<keyword evidence="7" id="KW-1185">Reference proteome</keyword>
<dbReference type="OrthoDB" id="1935339at2759"/>
<dbReference type="GO" id="GO:0008270">
    <property type="term" value="F:zinc ion binding"/>
    <property type="evidence" value="ECO:0007669"/>
    <property type="project" value="UniProtKB-KW"/>
</dbReference>